<evidence type="ECO:0000313" key="8">
    <source>
        <dbReference type="Proteomes" id="UP000283369"/>
    </source>
</evidence>
<dbReference type="RefSeq" id="WP_049702646.1">
    <property type="nucleotide sequence ID" value="NZ_JAASHA010000036.1"/>
</dbReference>
<feature type="coiled-coil region" evidence="2">
    <location>
        <begin position="289"/>
        <end position="337"/>
    </location>
</feature>
<accession>A0A414GKE8</accession>
<reference evidence="6" key="3">
    <citation type="submission" date="2023-08" db="EMBL/GenBank/DDBJ databases">
        <title>Mucin Metabolism Genes Underlie the Key Renovations of Bacteroides xylanisolvens Genomes in Captive Great Apes.</title>
        <authorList>
            <person name="Nishida A.H."/>
        </authorList>
    </citation>
    <scope>NUCLEOTIDE SEQUENCE</scope>
    <source>
        <strain evidence="6">P13.H9</strain>
    </source>
</reference>
<dbReference type="Gene3D" id="3.40.30.10">
    <property type="entry name" value="Glutaredoxin"/>
    <property type="match status" value="1"/>
</dbReference>
<organism evidence="5 9">
    <name type="scientific">Bacteroides xylanisolvens</name>
    <dbReference type="NCBI Taxonomy" id="371601"/>
    <lineage>
        <taxon>Bacteria</taxon>
        <taxon>Pseudomonadati</taxon>
        <taxon>Bacteroidota</taxon>
        <taxon>Bacteroidia</taxon>
        <taxon>Bacteroidales</taxon>
        <taxon>Bacteroidaceae</taxon>
        <taxon>Bacteroides</taxon>
    </lineage>
</organism>
<dbReference type="Proteomes" id="UP000474077">
    <property type="component" value="Unassembled WGS sequence"/>
</dbReference>
<dbReference type="EMBL" id="JAIWYE010000002">
    <property type="protein sequence ID" value="MCA4702222.1"/>
    <property type="molecule type" value="Genomic_DNA"/>
</dbReference>
<dbReference type="PROSITE" id="PS00194">
    <property type="entry name" value="THIOREDOXIN_1"/>
    <property type="match status" value="1"/>
</dbReference>
<dbReference type="PROSITE" id="PS51352">
    <property type="entry name" value="THIOREDOXIN_2"/>
    <property type="match status" value="1"/>
</dbReference>
<dbReference type="Proteomes" id="UP000471447">
    <property type="component" value="Unassembled WGS sequence"/>
</dbReference>
<dbReference type="CDD" id="cd02966">
    <property type="entry name" value="TlpA_like_family"/>
    <property type="match status" value="1"/>
</dbReference>
<dbReference type="EMBL" id="QRYV01000019">
    <property type="protein sequence ID" value="RGV15112.1"/>
    <property type="molecule type" value="Genomic_DNA"/>
</dbReference>
<feature type="domain" description="Thioredoxin" evidence="3">
    <location>
        <begin position="398"/>
        <end position="537"/>
    </location>
</feature>
<evidence type="ECO:0000313" key="9">
    <source>
        <dbReference type="Proteomes" id="UP000471447"/>
    </source>
</evidence>
<dbReference type="Pfam" id="PF00578">
    <property type="entry name" value="AhpC-TSA"/>
    <property type="match status" value="1"/>
</dbReference>
<dbReference type="Proteomes" id="UP000283369">
    <property type="component" value="Unassembled WGS sequence"/>
</dbReference>
<evidence type="ECO:0000313" key="5">
    <source>
        <dbReference type="EMBL" id="KAB6423296.1"/>
    </source>
</evidence>
<dbReference type="SUPFAM" id="SSF52833">
    <property type="entry name" value="Thioredoxin-like"/>
    <property type="match status" value="1"/>
</dbReference>
<keyword evidence="2" id="KW-0175">Coiled coil</keyword>
<dbReference type="GO" id="GO:0016209">
    <property type="term" value="F:antioxidant activity"/>
    <property type="evidence" value="ECO:0007669"/>
    <property type="project" value="InterPro"/>
</dbReference>
<proteinExistence type="predicted"/>
<evidence type="ECO:0000256" key="2">
    <source>
        <dbReference type="SAM" id="Coils"/>
    </source>
</evidence>
<dbReference type="InterPro" id="IPR050553">
    <property type="entry name" value="Thioredoxin_ResA/DsbE_sf"/>
</dbReference>
<reference evidence="7 8" key="1">
    <citation type="submission" date="2018-08" db="EMBL/GenBank/DDBJ databases">
        <title>A genome reference for cultivated species of the human gut microbiota.</title>
        <authorList>
            <person name="Zou Y."/>
            <person name="Xue W."/>
            <person name="Luo G."/>
        </authorList>
    </citation>
    <scope>NUCLEOTIDE SEQUENCE [LARGE SCALE GENOMIC DNA]</scope>
    <source>
        <strain evidence="7 8">AF14-7</strain>
    </source>
</reference>
<evidence type="ECO:0000313" key="6">
    <source>
        <dbReference type="EMBL" id="MCA4702222.1"/>
    </source>
</evidence>
<dbReference type="InterPro" id="IPR017937">
    <property type="entry name" value="Thioredoxin_CS"/>
</dbReference>
<dbReference type="PANTHER" id="PTHR42852">
    <property type="entry name" value="THIOL:DISULFIDE INTERCHANGE PROTEIN DSBE"/>
    <property type="match status" value="1"/>
</dbReference>
<evidence type="ECO:0000313" key="4">
    <source>
        <dbReference type="EMBL" id="KAB6086930.1"/>
    </source>
</evidence>
<dbReference type="PANTHER" id="PTHR42852:SF13">
    <property type="entry name" value="PROTEIN DIPZ"/>
    <property type="match status" value="1"/>
</dbReference>
<dbReference type="AlphaFoldDB" id="A0A414GKE8"/>
<dbReference type="InterPro" id="IPR036249">
    <property type="entry name" value="Thioredoxin-like_sf"/>
</dbReference>
<dbReference type="EMBL" id="WDCG01000011">
    <property type="protein sequence ID" value="KAB6423296.1"/>
    <property type="molecule type" value="Genomic_DNA"/>
</dbReference>
<name>A0A414GKE8_9BACE</name>
<gene>
    <name evidence="7" type="ORF">DWW25_09615</name>
    <name evidence="4" type="ORF">GA560_01735</name>
    <name evidence="5" type="ORF">GAZ26_12880</name>
    <name evidence="6" type="ORF">LD004_01115</name>
</gene>
<protein>
    <submittedName>
        <fullName evidence="7">AhpC/TSA family protein</fullName>
    </submittedName>
    <submittedName>
        <fullName evidence="5">Redoxin domain-containing protein</fullName>
    </submittedName>
</protein>
<dbReference type="Proteomes" id="UP001198461">
    <property type="component" value="Unassembled WGS sequence"/>
</dbReference>
<dbReference type="EMBL" id="WDER01000002">
    <property type="protein sequence ID" value="KAB6086930.1"/>
    <property type="molecule type" value="Genomic_DNA"/>
</dbReference>
<evidence type="ECO:0000313" key="10">
    <source>
        <dbReference type="Proteomes" id="UP000474077"/>
    </source>
</evidence>
<dbReference type="InterPro" id="IPR013766">
    <property type="entry name" value="Thioredoxin_domain"/>
</dbReference>
<evidence type="ECO:0000259" key="3">
    <source>
        <dbReference type="PROSITE" id="PS51352"/>
    </source>
</evidence>
<comment type="caution">
    <text evidence="5">The sequence shown here is derived from an EMBL/GenBank/DDBJ whole genome shotgun (WGS) entry which is preliminary data.</text>
</comment>
<evidence type="ECO:0000313" key="7">
    <source>
        <dbReference type="EMBL" id="RGV15112.1"/>
    </source>
</evidence>
<dbReference type="GO" id="GO:0016491">
    <property type="term" value="F:oxidoreductase activity"/>
    <property type="evidence" value="ECO:0007669"/>
    <property type="project" value="InterPro"/>
</dbReference>
<sequence length="538" mass="62038">MRNTLLAVGIVLMGISVSAQTRVIEYPATGARTTDALELYQVEVSDTAVVIKGDMYSRPNSWVSIASSSVLKGRQTGKMYRLIRATGIKLDNKEYMPVSCNRSFTLQFEPIDKRDKSVDFDEMLTGDNGFQINDISLEKPDQKKKIHCRIEGKVIDNPAYSRLMLMPEGTDPRVQEWISVPVRDGKFSYDLYVDKEEPYILYAWSDQMNGAWHPISFFSENGKIELALYSMEKEPEIHSNAPLTSELLRFRKETNDRFMFPLEKERERLEQEGKIETPEMRVLHGQFAKTEDKQELDAIRKKARQLEKEGKAYTEEYKAFEQKSQEVYSKYREYQNEYIQSNPTLVGLYLLTRQARRMHDSDENMTTYINLYRTVYAEKFTDNPMTEYMKLWIVSNEIKIGGNFVDFTAPDLQGVQYTLSEEIQGKVALIDLWASWCGPCRRTSISMIPVYETYKDKGFVVVGVARERKAADMKNAVAKDKYPWLNLLELNDAGKIWERYGVGNGGGCTYLVDKNGKILAIHPTAEEVRTWLEKLLSD</sequence>
<keyword evidence="1" id="KW-0676">Redox-active center</keyword>
<dbReference type="InterPro" id="IPR000866">
    <property type="entry name" value="AhpC/TSA"/>
</dbReference>
<evidence type="ECO:0000256" key="1">
    <source>
        <dbReference type="ARBA" id="ARBA00023284"/>
    </source>
</evidence>
<reference evidence="9 10" key="2">
    <citation type="journal article" date="2019" name="Nat. Med.">
        <title>A library of human gut bacterial isolates paired with longitudinal multiomics data enables mechanistic microbiome research.</title>
        <authorList>
            <person name="Poyet M."/>
            <person name="Groussin M."/>
            <person name="Gibbons S.M."/>
            <person name="Avila-Pacheco J."/>
            <person name="Jiang X."/>
            <person name="Kearney S.M."/>
            <person name="Perrotta A.R."/>
            <person name="Berdy B."/>
            <person name="Zhao S."/>
            <person name="Lieberman T.D."/>
            <person name="Swanson P.K."/>
            <person name="Smith M."/>
            <person name="Roesemann S."/>
            <person name="Alexander J.E."/>
            <person name="Rich S.A."/>
            <person name="Livny J."/>
            <person name="Vlamakis H."/>
            <person name="Clish C."/>
            <person name="Bullock K."/>
            <person name="Deik A."/>
            <person name="Scott J."/>
            <person name="Pierce K.A."/>
            <person name="Xavier R.J."/>
            <person name="Alm E.J."/>
        </authorList>
    </citation>
    <scope>NUCLEOTIDE SEQUENCE [LARGE SCALE GENOMIC DNA]</scope>
    <source>
        <strain evidence="5 9">BIOML-A7</strain>
        <strain evidence="4 10">BIOML-A73</strain>
    </source>
</reference>